<name>A0A1F5YHF8_9BACT</name>
<dbReference type="Proteomes" id="UP000178230">
    <property type="component" value="Unassembled WGS sequence"/>
</dbReference>
<evidence type="ECO:0000256" key="5">
    <source>
        <dbReference type="SAM" id="Phobius"/>
    </source>
</evidence>
<keyword evidence="4" id="KW-0325">Glycoprotein</keyword>
<dbReference type="Pfam" id="PF03227">
    <property type="entry name" value="GILT"/>
    <property type="match status" value="1"/>
</dbReference>
<keyword evidence="5" id="KW-1133">Transmembrane helix</keyword>
<dbReference type="PANTHER" id="PTHR13234">
    <property type="entry name" value="GAMMA-INTERFERON INDUCIBLE LYSOSOMAL THIOL REDUCTASE GILT"/>
    <property type="match status" value="1"/>
</dbReference>
<dbReference type="InterPro" id="IPR004911">
    <property type="entry name" value="Interferon-induced_GILT"/>
</dbReference>
<dbReference type="EMBL" id="MFIY01000059">
    <property type="protein sequence ID" value="OGF99301.1"/>
    <property type="molecule type" value="Genomic_DNA"/>
</dbReference>
<keyword evidence="5" id="KW-0472">Membrane</keyword>
<sequence>MAKKHVMKIKEDTVKESSINTNKKSFFSPSRIFLLIILIILGYLIYQKYFSTNKNNTELKNSITSSIKKVLGNESYKVSVDNLKETSGVYQFDLNLDTGSGNPQKYVSYISKDAKILFQSGIIIDSLNQAKPSSASEKQLSCNDLNKSDAPKLTAFVVSNCPYGLQTQRLFKQVINEQSSLQNNLDIKYIGSVQDGKITSMHGEKEAEENLRQICIREEQKDKFWDYLSCYMKEGKSEECLKTAGINTNALSVCTTDSQKGLKYAQADFDIQNKFNVSGSPTLILNNNQIVSESNFGGRIPNAIKEIICCSYNTKPEFCSKDLSKNSVAVSFSLNDTSTNSTNSANCGN</sequence>
<evidence type="ECO:0000256" key="2">
    <source>
        <dbReference type="ARBA" id="ARBA00022525"/>
    </source>
</evidence>
<feature type="transmembrane region" description="Helical" evidence="5">
    <location>
        <begin position="32"/>
        <end position="50"/>
    </location>
</feature>
<keyword evidence="2" id="KW-0964">Secreted</keyword>
<dbReference type="GO" id="GO:0016671">
    <property type="term" value="F:oxidoreductase activity, acting on a sulfur group of donors, disulfide as acceptor"/>
    <property type="evidence" value="ECO:0007669"/>
    <property type="project" value="InterPro"/>
</dbReference>
<keyword evidence="3" id="KW-0732">Signal</keyword>
<gene>
    <name evidence="6" type="ORF">A2Y99_05010</name>
</gene>
<accession>A0A1F5YHF8</accession>
<evidence type="ECO:0000256" key="4">
    <source>
        <dbReference type="ARBA" id="ARBA00023180"/>
    </source>
</evidence>
<dbReference type="Gene3D" id="3.40.30.10">
    <property type="entry name" value="Glutaredoxin"/>
    <property type="match status" value="1"/>
</dbReference>
<dbReference type="SUPFAM" id="SSF52833">
    <property type="entry name" value="Thioredoxin-like"/>
    <property type="match status" value="1"/>
</dbReference>
<evidence type="ECO:0000313" key="6">
    <source>
        <dbReference type="EMBL" id="OGF99301.1"/>
    </source>
</evidence>
<evidence type="ECO:0000256" key="3">
    <source>
        <dbReference type="ARBA" id="ARBA00022729"/>
    </source>
</evidence>
<evidence type="ECO:0000256" key="1">
    <source>
        <dbReference type="ARBA" id="ARBA00004613"/>
    </source>
</evidence>
<organism evidence="6 7">
    <name type="scientific">Candidatus Gottesmanbacteria bacterium RBG_13_37_7</name>
    <dbReference type="NCBI Taxonomy" id="1798369"/>
    <lineage>
        <taxon>Bacteria</taxon>
        <taxon>Candidatus Gottesmaniibacteriota</taxon>
    </lineage>
</organism>
<evidence type="ECO:0008006" key="8">
    <source>
        <dbReference type="Google" id="ProtNLM"/>
    </source>
</evidence>
<proteinExistence type="predicted"/>
<dbReference type="AlphaFoldDB" id="A0A1F5YHF8"/>
<reference evidence="6 7" key="1">
    <citation type="journal article" date="2016" name="Nat. Commun.">
        <title>Thousands of microbial genomes shed light on interconnected biogeochemical processes in an aquifer system.</title>
        <authorList>
            <person name="Anantharaman K."/>
            <person name="Brown C.T."/>
            <person name="Hug L.A."/>
            <person name="Sharon I."/>
            <person name="Castelle C.J."/>
            <person name="Probst A.J."/>
            <person name="Thomas B.C."/>
            <person name="Singh A."/>
            <person name="Wilkins M.J."/>
            <person name="Karaoz U."/>
            <person name="Brodie E.L."/>
            <person name="Williams K.H."/>
            <person name="Hubbard S.S."/>
            <person name="Banfield J.F."/>
        </authorList>
    </citation>
    <scope>NUCLEOTIDE SEQUENCE [LARGE SCALE GENOMIC DNA]</scope>
</reference>
<evidence type="ECO:0000313" key="7">
    <source>
        <dbReference type="Proteomes" id="UP000178230"/>
    </source>
</evidence>
<dbReference type="GO" id="GO:0005576">
    <property type="term" value="C:extracellular region"/>
    <property type="evidence" value="ECO:0007669"/>
    <property type="project" value="UniProtKB-SubCell"/>
</dbReference>
<comment type="caution">
    <text evidence="6">The sequence shown here is derived from an EMBL/GenBank/DDBJ whole genome shotgun (WGS) entry which is preliminary data.</text>
</comment>
<dbReference type="InterPro" id="IPR036249">
    <property type="entry name" value="Thioredoxin-like_sf"/>
</dbReference>
<keyword evidence="5" id="KW-0812">Transmembrane</keyword>
<dbReference type="PANTHER" id="PTHR13234:SF8">
    <property type="entry name" value="GAMMA-INTERFERON-INDUCIBLE LYSOSOMAL THIOL REDUCTASE"/>
    <property type="match status" value="1"/>
</dbReference>
<protein>
    <recommendedName>
        <fullName evidence="8">Thioredoxin-like fold domain-containing protein</fullName>
    </recommendedName>
</protein>
<comment type="subcellular location">
    <subcellularLocation>
        <location evidence="1">Secreted</location>
    </subcellularLocation>
</comment>